<dbReference type="EMBL" id="RWJN01000569">
    <property type="protein sequence ID" value="TCD60614.1"/>
    <property type="molecule type" value="Genomic_DNA"/>
</dbReference>
<proteinExistence type="predicted"/>
<feature type="region of interest" description="Disordered" evidence="1">
    <location>
        <begin position="1"/>
        <end position="155"/>
    </location>
</feature>
<gene>
    <name evidence="2" type="ORF">EIP91_009780</name>
</gene>
<feature type="compositionally biased region" description="Polar residues" evidence="1">
    <location>
        <begin position="237"/>
        <end position="279"/>
    </location>
</feature>
<feature type="compositionally biased region" description="Low complexity" evidence="1">
    <location>
        <begin position="141"/>
        <end position="155"/>
    </location>
</feature>
<evidence type="ECO:0000313" key="2">
    <source>
        <dbReference type="EMBL" id="TCD60614.1"/>
    </source>
</evidence>
<dbReference type="Proteomes" id="UP000292702">
    <property type="component" value="Unassembled WGS sequence"/>
</dbReference>
<feature type="compositionally biased region" description="Polar residues" evidence="1">
    <location>
        <begin position="214"/>
        <end position="228"/>
    </location>
</feature>
<feature type="compositionally biased region" description="Polar residues" evidence="1">
    <location>
        <begin position="29"/>
        <end position="41"/>
    </location>
</feature>
<feature type="compositionally biased region" description="Polar residues" evidence="1">
    <location>
        <begin position="486"/>
        <end position="504"/>
    </location>
</feature>
<organism evidence="2 3">
    <name type="scientific">Steccherinum ochraceum</name>
    <dbReference type="NCBI Taxonomy" id="92696"/>
    <lineage>
        <taxon>Eukaryota</taxon>
        <taxon>Fungi</taxon>
        <taxon>Dikarya</taxon>
        <taxon>Basidiomycota</taxon>
        <taxon>Agaricomycotina</taxon>
        <taxon>Agaricomycetes</taxon>
        <taxon>Polyporales</taxon>
        <taxon>Steccherinaceae</taxon>
        <taxon>Steccherinum</taxon>
    </lineage>
</organism>
<reference evidence="2 3" key="1">
    <citation type="submission" date="2018-11" db="EMBL/GenBank/DDBJ databases">
        <title>Genome assembly of Steccherinum ochraceum LE-BIN_3174, the white-rot fungus of the Steccherinaceae family (The Residual Polyporoid clade, Polyporales, Basidiomycota).</title>
        <authorList>
            <person name="Fedorova T.V."/>
            <person name="Glazunova O.A."/>
            <person name="Landesman E.O."/>
            <person name="Moiseenko K.V."/>
            <person name="Psurtseva N.V."/>
            <person name="Savinova O.S."/>
            <person name="Shakhova N.V."/>
            <person name="Tyazhelova T.V."/>
            <person name="Vasina D.V."/>
        </authorList>
    </citation>
    <scope>NUCLEOTIDE SEQUENCE [LARGE SCALE GENOMIC DNA]</scope>
    <source>
        <strain evidence="2 3">LE-BIN_3174</strain>
    </source>
</reference>
<name>A0A4R0RDS8_9APHY</name>
<feature type="compositionally biased region" description="Polar residues" evidence="1">
    <location>
        <begin position="104"/>
        <end position="114"/>
    </location>
</feature>
<feature type="compositionally biased region" description="Polar residues" evidence="1">
    <location>
        <begin position="526"/>
        <end position="540"/>
    </location>
</feature>
<protein>
    <submittedName>
        <fullName evidence="2">Uncharacterized protein</fullName>
    </submittedName>
</protein>
<dbReference type="AlphaFoldDB" id="A0A4R0RDS8"/>
<evidence type="ECO:0000256" key="1">
    <source>
        <dbReference type="SAM" id="MobiDB-lite"/>
    </source>
</evidence>
<evidence type="ECO:0000313" key="3">
    <source>
        <dbReference type="Proteomes" id="UP000292702"/>
    </source>
</evidence>
<sequence length="741" mass="79764">MLSTLSSFLSGATAVPASTNRNAPDATPIPQSYDSNATPSNPVDPRPQNKSSTDEHGVKQKKKNERNHESFIVVRPPPAKNNHPLNLQVQLVPPNARETREQRSLNSKRSFDSSTETDETGGPLTRTTSGRSDTSAYSGNTSVTSFSSAGSSTTSPRRMIIPLYNLQAHNVMQNVIVDAGTDAKVAKFSKRGIELVGLAQLEPVEVWPGATFDPTGSGSANPSLQRPSSFLAAGDHTPTSSSAASLVSDTPSSSHAFEQHHYQPTQVAAPSSVTPQSDRSGPRKFFGKIFNKRKGNDAAAPSSSPPSGNGKTSFTNGRPSPIPFDLSQEATPRASSKRNSLLAAASNLGFTPNIPSSNPSSPLPNQHFQQPSTNSARDAQIESASQVLGIQPLCVSPTYPPKGKHPVSYNWQMTKWYKNSLSGDNIFSKLSDHYSPGSIPVDVWFEWLRALKARKAGGRRVGERSRSHSRRRHNSNSVGSRENVRKNTASTVASSETPSVSSLGTHERDAVATGEQKRGYRLSRDVSASISRSTRRGTSVDSRRSDLSQSTTDKDERRDRRRSWGRKVRDPDPEEEYDPGNESDPEDSETPWTCTLVIRQRDAHANLNDPHGDASASGAGDIRIKVGAIVPTPHHPKVVSLLKVPFPLPNINLTRGTVQKRVVTPSGIATAVPVPSPAASGFGSSKGHQAQAAFAAPTDMILTAEEIKDVVSCTALWIVVREGFGGVGKERRKGDGWRIRG</sequence>
<feature type="compositionally biased region" description="Polar residues" evidence="1">
    <location>
        <begin position="328"/>
        <end position="339"/>
    </location>
</feature>
<comment type="caution">
    <text evidence="2">The sequence shown here is derived from an EMBL/GenBank/DDBJ whole genome shotgun (WGS) entry which is preliminary data.</text>
</comment>
<feature type="region of interest" description="Disordered" evidence="1">
    <location>
        <begin position="456"/>
        <end position="591"/>
    </location>
</feature>
<feature type="compositionally biased region" description="Acidic residues" evidence="1">
    <location>
        <begin position="572"/>
        <end position="589"/>
    </location>
</feature>
<feature type="compositionally biased region" description="Polar residues" evidence="1">
    <location>
        <begin position="1"/>
        <end position="22"/>
    </location>
</feature>
<feature type="region of interest" description="Disordered" evidence="1">
    <location>
        <begin position="210"/>
        <end position="380"/>
    </location>
</feature>
<feature type="compositionally biased region" description="Polar residues" evidence="1">
    <location>
        <begin position="366"/>
        <end position="380"/>
    </location>
</feature>
<feature type="compositionally biased region" description="Basic and acidic residues" evidence="1">
    <location>
        <begin position="541"/>
        <end position="558"/>
    </location>
</feature>
<feature type="compositionally biased region" description="Low complexity" evidence="1">
    <location>
        <begin position="298"/>
        <end position="307"/>
    </location>
</feature>
<feature type="compositionally biased region" description="Polar residues" evidence="1">
    <location>
        <begin position="125"/>
        <end position="140"/>
    </location>
</feature>
<accession>A0A4R0RDS8</accession>
<feature type="compositionally biased region" description="Polar residues" evidence="1">
    <location>
        <begin position="309"/>
        <end position="318"/>
    </location>
</feature>
<keyword evidence="3" id="KW-1185">Reference proteome</keyword>
<feature type="compositionally biased region" description="Low complexity" evidence="1">
    <location>
        <begin position="352"/>
        <end position="365"/>
    </location>
</feature>
<feature type="compositionally biased region" description="Basic and acidic residues" evidence="1">
    <location>
        <begin position="505"/>
        <end position="524"/>
    </location>
</feature>
<dbReference type="OrthoDB" id="2590746at2759"/>